<dbReference type="EMBL" id="LKEX01009147">
    <property type="protein sequence ID" value="KYN50049.1"/>
    <property type="molecule type" value="Genomic_DNA"/>
</dbReference>
<feature type="region of interest" description="Disordered" evidence="1">
    <location>
        <begin position="54"/>
        <end position="93"/>
    </location>
</feature>
<dbReference type="AlphaFoldDB" id="A0A151K1Q6"/>
<dbReference type="Proteomes" id="UP000078542">
    <property type="component" value="Unassembled WGS sequence"/>
</dbReference>
<organism evidence="2 3">
    <name type="scientific">Cyphomyrmex costatus</name>
    <dbReference type="NCBI Taxonomy" id="456900"/>
    <lineage>
        <taxon>Eukaryota</taxon>
        <taxon>Metazoa</taxon>
        <taxon>Ecdysozoa</taxon>
        <taxon>Arthropoda</taxon>
        <taxon>Hexapoda</taxon>
        <taxon>Insecta</taxon>
        <taxon>Pterygota</taxon>
        <taxon>Neoptera</taxon>
        <taxon>Endopterygota</taxon>
        <taxon>Hymenoptera</taxon>
        <taxon>Apocrita</taxon>
        <taxon>Aculeata</taxon>
        <taxon>Formicoidea</taxon>
        <taxon>Formicidae</taxon>
        <taxon>Myrmicinae</taxon>
        <taxon>Cyphomyrmex</taxon>
    </lineage>
</organism>
<feature type="compositionally biased region" description="Low complexity" evidence="1">
    <location>
        <begin position="54"/>
        <end position="69"/>
    </location>
</feature>
<proteinExistence type="predicted"/>
<sequence>WITHEIMRILGTSNTYESGIEKVKLAQDYSDLDISDKDISSQKRISRSKKVFRIESSSSSDNDQNNNISDESEQVNKKKALGAPPPLPKSFITNKSTNETMQRQEIHTNNANKNMTTEASVTLHTPGKNMLPEILRRLNQIFVKVSSIDDRLYKLEENQNHTQRNKEILDEFVALPLKTDEELQNMEKDLENKDFFEQMVNTFYINCFKVYVKVILYVL</sequence>
<protein>
    <submittedName>
        <fullName evidence="2">Uncharacterized protein</fullName>
    </submittedName>
</protein>
<evidence type="ECO:0000256" key="1">
    <source>
        <dbReference type="SAM" id="MobiDB-lite"/>
    </source>
</evidence>
<evidence type="ECO:0000313" key="3">
    <source>
        <dbReference type="Proteomes" id="UP000078542"/>
    </source>
</evidence>
<reference evidence="2 3" key="1">
    <citation type="submission" date="2016-03" db="EMBL/GenBank/DDBJ databases">
        <title>Cyphomyrmex costatus WGS genome.</title>
        <authorList>
            <person name="Nygaard S."/>
            <person name="Hu H."/>
            <person name="Boomsma J."/>
            <person name="Zhang G."/>
        </authorList>
    </citation>
    <scope>NUCLEOTIDE SEQUENCE [LARGE SCALE GENOMIC DNA]</scope>
    <source>
        <strain evidence="2">MS0001</strain>
        <tissue evidence="2">Whole body</tissue>
    </source>
</reference>
<comment type="caution">
    <text evidence="2">The sequence shown here is derived from an EMBL/GenBank/DDBJ whole genome shotgun (WGS) entry which is preliminary data.</text>
</comment>
<name>A0A151K1Q6_9HYME</name>
<keyword evidence="3" id="KW-1185">Reference proteome</keyword>
<accession>A0A151K1Q6</accession>
<evidence type="ECO:0000313" key="2">
    <source>
        <dbReference type="EMBL" id="KYN50049.1"/>
    </source>
</evidence>
<gene>
    <name evidence="2" type="ORF">ALC62_00076</name>
</gene>
<feature type="non-terminal residue" evidence="2">
    <location>
        <position position="1"/>
    </location>
</feature>